<feature type="transmembrane region" description="Helical" evidence="2">
    <location>
        <begin position="202"/>
        <end position="221"/>
    </location>
</feature>
<evidence type="ECO:0000256" key="2">
    <source>
        <dbReference type="SAM" id="Phobius"/>
    </source>
</evidence>
<protein>
    <submittedName>
        <fullName evidence="3">Uncharacterized protein</fullName>
    </submittedName>
</protein>
<feature type="region of interest" description="Disordered" evidence="1">
    <location>
        <begin position="95"/>
        <end position="121"/>
    </location>
</feature>
<organism evidence="3 4">
    <name type="scientific">Tetraparma gracilis</name>
    <dbReference type="NCBI Taxonomy" id="2962635"/>
    <lineage>
        <taxon>Eukaryota</taxon>
        <taxon>Sar</taxon>
        <taxon>Stramenopiles</taxon>
        <taxon>Ochrophyta</taxon>
        <taxon>Bolidophyceae</taxon>
        <taxon>Parmales</taxon>
        <taxon>Triparmaceae</taxon>
        <taxon>Tetraparma</taxon>
    </lineage>
</organism>
<gene>
    <name evidence="3" type="ORF">TeGR_g11816</name>
</gene>
<feature type="transmembrane region" description="Helical" evidence="2">
    <location>
        <begin position="20"/>
        <end position="38"/>
    </location>
</feature>
<feature type="transmembrane region" description="Helical" evidence="2">
    <location>
        <begin position="174"/>
        <end position="196"/>
    </location>
</feature>
<proteinExistence type="predicted"/>
<feature type="compositionally biased region" description="Acidic residues" evidence="1">
    <location>
        <begin position="95"/>
        <end position="110"/>
    </location>
</feature>
<dbReference type="Proteomes" id="UP001165060">
    <property type="component" value="Unassembled WGS sequence"/>
</dbReference>
<keyword evidence="2" id="KW-0472">Membrane</keyword>
<evidence type="ECO:0000313" key="3">
    <source>
        <dbReference type="EMBL" id="GMI24364.1"/>
    </source>
</evidence>
<evidence type="ECO:0000256" key="1">
    <source>
        <dbReference type="SAM" id="MobiDB-lite"/>
    </source>
</evidence>
<feature type="non-terminal residue" evidence="3">
    <location>
        <position position="1"/>
    </location>
</feature>
<comment type="caution">
    <text evidence="3">The sequence shown here is derived from an EMBL/GenBank/DDBJ whole genome shotgun (WGS) entry which is preliminary data.</text>
</comment>
<accession>A0ABQ6MDM6</accession>
<dbReference type="EMBL" id="BRYB01004019">
    <property type="protein sequence ID" value="GMI24364.1"/>
    <property type="molecule type" value="Genomic_DNA"/>
</dbReference>
<keyword evidence="2" id="KW-1133">Transmembrane helix</keyword>
<evidence type="ECO:0000313" key="4">
    <source>
        <dbReference type="Proteomes" id="UP001165060"/>
    </source>
</evidence>
<keyword evidence="4" id="KW-1185">Reference proteome</keyword>
<name>A0ABQ6MDM6_9STRA</name>
<feature type="non-terminal residue" evidence="3">
    <location>
        <position position="230"/>
    </location>
</feature>
<keyword evidence="2" id="KW-0812">Transmembrane</keyword>
<sequence>YFTSFFLCTSWQYLVLHPRYIPGFFIFLVLLVMGDSYLTQAHRRPKLHRVTPLHDILMTLIGGGVIWRFRGQDAELNETTDWVSPEDELARLELEMEEEEVEESEEEEEASKDKKKKESSKERKPDVTKTWSFFSVKALNPMSLVLGPLQIVLKNVCMQLRTFNNLFTWKDPFVSFWTTIAVFFLWIVVTVFPYGFFFFWTFRLLGAVLFGPQNVFIGLYLERKKKNEKA</sequence>
<reference evidence="3 4" key="1">
    <citation type="journal article" date="2023" name="Commun. Biol.">
        <title>Genome analysis of Parmales, the sister group of diatoms, reveals the evolutionary specialization of diatoms from phago-mixotrophs to photoautotrophs.</title>
        <authorList>
            <person name="Ban H."/>
            <person name="Sato S."/>
            <person name="Yoshikawa S."/>
            <person name="Yamada K."/>
            <person name="Nakamura Y."/>
            <person name="Ichinomiya M."/>
            <person name="Sato N."/>
            <person name="Blanc-Mathieu R."/>
            <person name="Endo H."/>
            <person name="Kuwata A."/>
            <person name="Ogata H."/>
        </authorList>
    </citation>
    <scope>NUCLEOTIDE SEQUENCE [LARGE SCALE GENOMIC DNA]</scope>
</reference>